<feature type="region of interest" description="Disordered" evidence="1">
    <location>
        <begin position="129"/>
        <end position="148"/>
    </location>
</feature>
<feature type="compositionally biased region" description="Acidic residues" evidence="1">
    <location>
        <begin position="53"/>
        <end position="74"/>
    </location>
</feature>
<dbReference type="EMBL" id="BQKI01000004">
    <property type="protein sequence ID" value="GJM91741.1"/>
    <property type="molecule type" value="Genomic_DNA"/>
</dbReference>
<evidence type="ECO:0000313" key="3">
    <source>
        <dbReference type="Proteomes" id="UP001054889"/>
    </source>
</evidence>
<comment type="caution">
    <text evidence="2">The sequence shown here is derived from an EMBL/GenBank/DDBJ whole genome shotgun (WGS) entry which is preliminary data.</text>
</comment>
<dbReference type="AlphaFoldDB" id="A0AAV5BZA0"/>
<sequence length="194" mass="19918">MSGTPAVAPDGTAGTSFTAGATTSSLMLTGSGSKPDSRAASHFFLHLLVPAGDEGEEDVGVDAEIEEEEPEEVEMATTSSSSPSPPRRNVRIRIGGRGRPSASMASRAADPEPLTPPGAPDFNVLVVAEPAGSGEAGEMPTPHNLNGGRLLHRHAHVASTPPRRPGREAGAWAATARVGPHSNGVLHEEDSPSR</sequence>
<dbReference type="Proteomes" id="UP001054889">
    <property type="component" value="Unassembled WGS sequence"/>
</dbReference>
<gene>
    <name evidence="2" type="primary">ga08148</name>
    <name evidence="2" type="ORF">PR202_ga08148</name>
</gene>
<organism evidence="2 3">
    <name type="scientific">Eleusine coracana subsp. coracana</name>
    <dbReference type="NCBI Taxonomy" id="191504"/>
    <lineage>
        <taxon>Eukaryota</taxon>
        <taxon>Viridiplantae</taxon>
        <taxon>Streptophyta</taxon>
        <taxon>Embryophyta</taxon>
        <taxon>Tracheophyta</taxon>
        <taxon>Spermatophyta</taxon>
        <taxon>Magnoliopsida</taxon>
        <taxon>Liliopsida</taxon>
        <taxon>Poales</taxon>
        <taxon>Poaceae</taxon>
        <taxon>PACMAD clade</taxon>
        <taxon>Chloridoideae</taxon>
        <taxon>Cynodonteae</taxon>
        <taxon>Eleusininae</taxon>
        <taxon>Eleusine</taxon>
    </lineage>
</organism>
<feature type="region of interest" description="Disordered" evidence="1">
    <location>
        <begin position="1"/>
        <end position="20"/>
    </location>
</feature>
<feature type="region of interest" description="Disordered" evidence="1">
    <location>
        <begin position="158"/>
        <end position="194"/>
    </location>
</feature>
<keyword evidence="3" id="KW-1185">Reference proteome</keyword>
<accession>A0AAV5BZA0</accession>
<evidence type="ECO:0000313" key="2">
    <source>
        <dbReference type="EMBL" id="GJM91741.1"/>
    </source>
</evidence>
<protein>
    <submittedName>
        <fullName evidence="2">Uncharacterized protein</fullName>
    </submittedName>
</protein>
<reference evidence="2" key="2">
    <citation type="submission" date="2021-12" db="EMBL/GenBank/DDBJ databases">
        <title>Resequencing data analysis of finger millet.</title>
        <authorList>
            <person name="Hatakeyama M."/>
            <person name="Aluri S."/>
            <person name="Balachadran M.T."/>
            <person name="Sivarajan S.R."/>
            <person name="Poveda L."/>
            <person name="Shimizu-Inatsugi R."/>
            <person name="Schlapbach R."/>
            <person name="Sreeman S.M."/>
            <person name="Shimizu K.K."/>
        </authorList>
    </citation>
    <scope>NUCLEOTIDE SEQUENCE</scope>
</reference>
<evidence type="ECO:0000256" key="1">
    <source>
        <dbReference type="SAM" id="MobiDB-lite"/>
    </source>
</evidence>
<feature type="compositionally biased region" description="Low complexity" evidence="1">
    <location>
        <begin position="11"/>
        <end position="20"/>
    </location>
</feature>
<proteinExistence type="predicted"/>
<reference evidence="2" key="1">
    <citation type="journal article" date="2018" name="DNA Res.">
        <title>Multiple hybrid de novo genome assembly of finger millet, an orphan allotetraploid crop.</title>
        <authorList>
            <person name="Hatakeyama M."/>
            <person name="Aluri S."/>
            <person name="Balachadran M.T."/>
            <person name="Sivarajan S.R."/>
            <person name="Patrignani A."/>
            <person name="Gruter S."/>
            <person name="Poveda L."/>
            <person name="Shimizu-Inatsugi R."/>
            <person name="Baeten J."/>
            <person name="Francoijs K.J."/>
            <person name="Nataraja K.N."/>
            <person name="Reddy Y.A.N."/>
            <person name="Phadnis S."/>
            <person name="Ravikumar R.L."/>
            <person name="Schlapbach R."/>
            <person name="Sreeman S.M."/>
            <person name="Shimizu K.K."/>
        </authorList>
    </citation>
    <scope>NUCLEOTIDE SEQUENCE</scope>
</reference>
<feature type="region of interest" description="Disordered" evidence="1">
    <location>
        <begin position="50"/>
        <end position="122"/>
    </location>
</feature>
<name>A0AAV5BZA0_ELECO</name>